<organism evidence="6 7">
    <name type="scientific">Fomitopsis schrenkii</name>
    <name type="common">Brown rot fungus</name>
    <dbReference type="NCBI Taxonomy" id="2126942"/>
    <lineage>
        <taxon>Eukaryota</taxon>
        <taxon>Fungi</taxon>
        <taxon>Dikarya</taxon>
        <taxon>Basidiomycota</taxon>
        <taxon>Agaricomycotina</taxon>
        <taxon>Agaricomycetes</taxon>
        <taxon>Polyporales</taxon>
        <taxon>Fomitopsis</taxon>
    </lineage>
</organism>
<dbReference type="PROSITE" id="PS00036">
    <property type="entry name" value="BZIP_BASIC"/>
    <property type="match status" value="1"/>
</dbReference>
<feature type="region of interest" description="Disordered" evidence="4">
    <location>
        <begin position="130"/>
        <end position="228"/>
    </location>
</feature>
<dbReference type="HOGENOM" id="CLU_072362_0_0_1"/>
<keyword evidence="3" id="KW-0804">Transcription</keyword>
<dbReference type="InterPro" id="IPR050946">
    <property type="entry name" value="AP-1_TF_bZIP"/>
</dbReference>
<dbReference type="EMBL" id="KE504124">
    <property type="protein sequence ID" value="EPT05339.1"/>
    <property type="molecule type" value="Genomic_DNA"/>
</dbReference>
<dbReference type="eggNOG" id="ENOG502SDG2">
    <property type="taxonomic scope" value="Eukaryota"/>
</dbReference>
<keyword evidence="7" id="KW-1185">Reference proteome</keyword>
<proteinExistence type="predicted"/>
<dbReference type="GO" id="GO:0000981">
    <property type="term" value="F:DNA-binding transcription factor activity, RNA polymerase II-specific"/>
    <property type="evidence" value="ECO:0007669"/>
    <property type="project" value="TreeGrafter"/>
</dbReference>
<dbReference type="PANTHER" id="PTHR11462">
    <property type="entry name" value="JUN TRANSCRIPTION FACTOR-RELATED"/>
    <property type="match status" value="1"/>
</dbReference>
<evidence type="ECO:0000259" key="5">
    <source>
        <dbReference type="PROSITE" id="PS00036"/>
    </source>
</evidence>
<dbReference type="GO" id="GO:0005667">
    <property type="term" value="C:transcription regulator complex"/>
    <property type="evidence" value="ECO:0007669"/>
    <property type="project" value="TreeGrafter"/>
</dbReference>
<evidence type="ECO:0000313" key="6">
    <source>
        <dbReference type="EMBL" id="EPT05339.1"/>
    </source>
</evidence>
<dbReference type="OrthoDB" id="2257100at2759"/>
<evidence type="ECO:0000313" key="7">
    <source>
        <dbReference type="Proteomes" id="UP000015241"/>
    </source>
</evidence>
<evidence type="ECO:0000256" key="3">
    <source>
        <dbReference type="ARBA" id="ARBA00023163"/>
    </source>
</evidence>
<keyword evidence="1" id="KW-0805">Transcription regulation</keyword>
<dbReference type="InParanoid" id="S8EQU3"/>
<dbReference type="InterPro" id="IPR046347">
    <property type="entry name" value="bZIP_sf"/>
</dbReference>
<evidence type="ECO:0000256" key="1">
    <source>
        <dbReference type="ARBA" id="ARBA00023015"/>
    </source>
</evidence>
<sequence>MIEKPAEIRQELAETAPNGDANVDNGAAVQALMEVLQASPEFRAVADFNDFLTSPMESPWDDFLTTPVVGSADMGSDLFTSPAIVDGDDFDAFDSQPLFRDMLGLSAGMANLPKADVPVPKPAPLPTSANFDGLYTMPSPSTPALDPASLHASPRAPSMAAPPTPPSRRRNGPTGTRKNITPESLVPLDAPIQPRKYVTPSSTSRKEVPAVFARKRSRSSAFGEEDELRAEDLPAHDIDAIEAKRRQNTLAARRSRKRKLEAQRDLELKYDEERTEKEMWKARATMFEALLRSHGHEVPTYNP</sequence>
<protein>
    <recommendedName>
        <fullName evidence="5">BZIP domain-containing protein</fullName>
    </recommendedName>
</protein>
<keyword evidence="2" id="KW-0238">DNA-binding</keyword>
<feature type="domain" description="BZIP" evidence="5">
    <location>
        <begin position="244"/>
        <end position="258"/>
    </location>
</feature>
<dbReference type="GO" id="GO:0000978">
    <property type="term" value="F:RNA polymerase II cis-regulatory region sequence-specific DNA binding"/>
    <property type="evidence" value="ECO:0007669"/>
    <property type="project" value="TreeGrafter"/>
</dbReference>
<evidence type="ECO:0000256" key="4">
    <source>
        <dbReference type="SAM" id="MobiDB-lite"/>
    </source>
</evidence>
<dbReference type="STRING" id="743788.S8EQU3"/>
<dbReference type="Proteomes" id="UP000015241">
    <property type="component" value="Unassembled WGS sequence"/>
</dbReference>
<dbReference type="CDD" id="cd12193">
    <property type="entry name" value="bZIP_GCN4"/>
    <property type="match status" value="1"/>
</dbReference>
<dbReference type="PANTHER" id="PTHR11462:SF35">
    <property type="entry name" value="TRANSCRIPTION FACTOR JRA"/>
    <property type="match status" value="1"/>
</dbReference>
<dbReference type="AlphaFoldDB" id="S8EQU3"/>
<dbReference type="Gene3D" id="3.30.160.60">
    <property type="entry name" value="Classic Zinc Finger"/>
    <property type="match status" value="1"/>
</dbReference>
<gene>
    <name evidence="6" type="ORF">FOMPIDRAFT_1021593</name>
</gene>
<name>S8EQU3_FOMSC</name>
<dbReference type="InterPro" id="IPR004827">
    <property type="entry name" value="bZIP"/>
</dbReference>
<dbReference type="SUPFAM" id="SSF57959">
    <property type="entry name" value="Leucine zipper domain"/>
    <property type="match status" value="1"/>
</dbReference>
<feature type="compositionally biased region" description="Polar residues" evidence="4">
    <location>
        <begin position="173"/>
        <end position="182"/>
    </location>
</feature>
<reference evidence="6 7" key="1">
    <citation type="journal article" date="2012" name="Science">
        <title>The Paleozoic origin of enzymatic lignin decomposition reconstructed from 31 fungal genomes.</title>
        <authorList>
            <person name="Floudas D."/>
            <person name="Binder M."/>
            <person name="Riley R."/>
            <person name="Barry K."/>
            <person name="Blanchette R.A."/>
            <person name="Henrissat B."/>
            <person name="Martinez A.T."/>
            <person name="Otillar R."/>
            <person name="Spatafora J.W."/>
            <person name="Yadav J.S."/>
            <person name="Aerts A."/>
            <person name="Benoit I."/>
            <person name="Boyd A."/>
            <person name="Carlson A."/>
            <person name="Copeland A."/>
            <person name="Coutinho P.M."/>
            <person name="de Vries R.P."/>
            <person name="Ferreira P."/>
            <person name="Findley K."/>
            <person name="Foster B."/>
            <person name="Gaskell J."/>
            <person name="Glotzer D."/>
            <person name="Gorecki P."/>
            <person name="Heitman J."/>
            <person name="Hesse C."/>
            <person name="Hori C."/>
            <person name="Igarashi K."/>
            <person name="Jurgens J.A."/>
            <person name="Kallen N."/>
            <person name="Kersten P."/>
            <person name="Kohler A."/>
            <person name="Kuees U."/>
            <person name="Kumar T.K.A."/>
            <person name="Kuo A."/>
            <person name="LaButti K."/>
            <person name="Larrondo L.F."/>
            <person name="Lindquist E."/>
            <person name="Ling A."/>
            <person name="Lombard V."/>
            <person name="Lucas S."/>
            <person name="Lundell T."/>
            <person name="Martin R."/>
            <person name="McLaughlin D.J."/>
            <person name="Morgenstern I."/>
            <person name="Morin E."/>
            <person name="Murat C."/>
            <person name="Nagy L.G."/>
            <person name="Nolan M."/>
            <person name="Ohm R.A."/>
            <person name="Patyshakuliyeva A."/>
            <person name="Rokas A."/>
            <person name="Ruiz-Duenas F.J."/>
            <person name="Sabat G."/>
            <person name="Salamov A."/>
            <person name="Samejima M."/>
            <person name="Schmutz J."/>
            <person name="Slot J.C."/>
            <person name="St John F."/>
            <person name="Stenlid J."/>
            <person name="Sun H."/>
            <person name="Sun S."/>
            <person name="Syed K."/>
            <person name="Tsang A."/>
            <person name="Wiebenga A."/>
            <person name="Young D."/>
            <person name="Pisabarro A."/>
            <person name="Eastwood D.C."/>
            <person name="Martin F."/>
            <person name="Cullen D."/>
            <person name="Grigoriev I.V."/>
            <person name="Hibbett D.S."/>
        </authorList>
    </citation>
    <scope>NUCLEOTIDE SEQUENCE</scope>
    <source>
        <strain evidence="7">FP-58527</strain>
    </source>
</reference>
<accession>S8EQU3</accession>
<evidence type="ECO:0000256" key="2">
    <source>
        <dbReference type="ARBA" id="ARBA00023125"/>
    </source>
</evidence>